<feature type="region of interest" description="Disordered" evidence="1">
    <location>
        <begin position="1"/>
        <end position="22"/>
    </location>
</feature>
<keyword evidence="2" id="KW-0812">Transmembrane</keyword>
<dbReference type="EMBL" id="KU230356">
    <property type="protein sequence ID" value="ALY07568.1"/>
    <property type="molecule type" value="Genomic_DNA"/>
</dbReference>
<keyword evidence="4" id="KW-1185">Reference proteome</keyword>
<evidence type="ECO:0000313" key="4">
    <source>
        <dbReference type="Proteomes" id="UP000225722"/>
    </source>
</evidence>
<accession>A0A1L2BX01</accession>
<evidence type="ECO:0000256" key="2">
    <source>
        <dbReference type="SAM" id="Phobius"/>
    </source>
</evidence>
<feature type="transmembrane region" description="Helical" evidence="2">
    <location>
        <begin position="80"/>
        <end position="113"/>
    </location>
</feature>
<dbReference type="Proteomes" id="UP000225722">
    <property type="component" value="Segment"/>
</dbReference>
<name>A0A1L2BX01_9CAUD</name>
<keyword evidence="2" id="KW-0472">Membrane</keyword>
<evidence type="ECO:0000256" key="1">
    <source>
        <dbReference type="SAM" id="MobiDB-lite"/>
    </source>
</evidence>
<evidence type="ECO:0000313" key="3">
    <source>
        <dbReference type="EMBL" id="ALY07568.1"/>
    </source>
</evidence>
<proteinExistence type="predicted"/>
<sequence>MKKRSGGSFELPPQSETNQRELQLTDCEIEALRSEREKSYLYRMALIDNALDLLPLLLLAKDKKMIDFINSALEGALGSGSALFLGAAALGITVNAPVILSALFGGALINYAVRE</sequence>
<protein>
    <submittedName>
        <fullName evidence="3">Uncharacterized protein</fullName>
    </submittedName>
</protein>
<keyword evidence="2" id="KW-1133">Transmembrane helix</keyword>
<organism evidence="3 4">
    <name type="scientific">Nodularia phage vB_NpeS-2AV2</name>
    <dbReference type="NCBI Taxonomy" id="1777122"/>
    <lineage>
        <taxon>Viruses</taxon>
        <taxon>Duplodnaviria</taxon>
        <taxon>Heunggongvirae</taxon>
        <taxon>Uroviricota</taxon>
        <taxon>Caudoviricetes</taxon>
        <taxon>Ravarandavirus</taxon>
        <taxon>Ravarandavirus rv2AV2</taxon>
    </lineage>
</organism>
<gene>
    <name evidence="3" type="ORF">2AV2_116</name>
</gene>
<reference evidence="4" key="1">
    <citation type="submission" date="2015-12" db="EMBL/GenBank/DDBJ databases">
        <authorList>
            <person name="Sencilo A."/>
            <person name="Bamford D.H."/>
            <person name="Roine E."/>
        </authorList>
    </citation>
    <scope>NUCLEOTIDE SEQUENCE [LARGE SCALE GENOMIC DNA]</scope>
</reference>